<dbReference type="EMBL" id="JYIZ01000057">
    <property type="protein sequence ID" value="KJL37554.1"/>
    <property type="molecule type" value="Genomic_DNA"/>
</dbReference>
<dbReference type="PATRIC" id="fig|92835.4.peg.3344"/>
<dbReference type="GO" id="GO:0008422">
    <property type="term" value="F:beta-glucosidase activity"/>
    <property type="evidence" value="ECO:0007669"/>
    <property type="project" value="UniProtKB-EC"/>
</dbReference>
<dbReference type="Gene3D" id="3.20.20.300">
    <property type="entry name" value="Glycoside hydrolase, family 3, N-terminal domain"/>
    <property type="match status" value="1"/>
</dbReference>
<dbReference type="EC" id="3.2.1.21" evidence="3"/>
<dbReference type="InterPro" id="IPR036962">
    <property type="entry name" value="Glyco_hydro_3_N_sf"/>
</dbReference>
<dbReference type="InterPro" id="IPR017853">
    <property type="entry name" value="GH"/>
</dbReference>
<evidence type="ECO:0000259" key="7">
    <source>
        <dbReference type="SMART" id="SM01217"/>
    </source>
</evidence>
<sequence>MSTMHTHLDASLSPEKRATALLGAMTLREKAFQITSIAPWNYVDSAGQRVAAADSYVQRGAGFICNFGVDDPQSMAATVGGLQRVAIEETRLGIPMLVQAEALSGFLSGGHMVFPTPTGLAATWSPDLVEAMTDVIRRQMTRVGVRHALSPNLDLGLDPRWGRVHETFGEDPYLTAAMGVAFVRGLQSDDLTQGVIATAKHFIGYGAPEGGSNLAAYEGGSRRTRDLHGFAFEAAIHLANLQSVMNSYSDVDAVPAGASRAVLTDLLRETFGFDGFVSADYGTIEQFVDRQRAALTPGEAGRLAIHAGLDTEFPVPFGFGEALAAEVEAGRADVADLDTAVHRVLTAKFRIGLFENPYPHERIDVASVAAEGVDVSRELARRSVVMLENDGILPLSPSAKIAVIGPHADNVVNQFATYSYPAFRDMMVHMSSGGMGNMIGVDPAMVEWNNTVFAGGPGEHYVRDRLGARSLGEVLAERAASVVVERGASLTADLTDAEFDRAVATADGADIVILALGGASLWFNGERTEGEGSDSADISLPAAQTRLADAVAATGTPVVTVLTQGRAYVLPESVRASRALVVAPFGGPFGPDAVADVLFGEVNPSGKLAYSIPRSPGQIPVYHHQRSGTGYRKPLPPDVTHHYLDTEATPLYGFARGESFTSFELIDLEADRTMTTDGSVRISATVRNTGGRAGATVVQLYAGAFGLGVTRPAQQLAGFQRVELDASASVRVSFEVQARQFGYTALDGAFTVDPGPLKLWMGFDSETPALATEIEVTGARLPLKSGERSFLSVVTVG</sequence>
<evidence type="ECO:0000256" key="3">
    <source>
        <dbReference type="ARBA" id="ARBA00012744"/>
    </source>
</evidence>
<comment type="caution">
    <text evidence="8">The sequence shown here is derived from an EMBL/GenBank/DDBJ whole genome shotgun (WGS) entry which is preliminary data.</text>
</comment>
<evidence type="ECO:0000256" key="2">
    <source>
        <dbReference type="ARBA" id="ARBA00005336"/>
    </source>
</evidence>
<evidence type="ECO:0000256" key="6">
    <source>
        <dbReference type="ARBA" id="ARBA00023295"/>
    </source>
</evidence>
<dbReference type="InterPro" id="IPR026891">
    <property type="entry name" value="Fn3-like"/>
</dbReference>
<keyword evidence="4" id="KW-0732">Signal</keyword>
<keyword evidence="6 8" id="KW-0326">Glycosidase</keyword>
<dbReference type="AlphaFoldDB" id="A0A0M2H276"/>
<dbReference type="GO" id="GO:0009251">
    <property type="term" value="P:glucan catabolic process"/>
    <property type="evidence" value="ECO:0007669"/>
    <property type="project" value="TreeGrafter"/>
</dbReference>
<dbReference type="Pfam" id="PF01915">
    <property type="entry name" value="Glyco_hydro_3_C"/>
    <property type="match status" value="1"/>
</dbReference>
<evidence type="ECO:0000313" key="8">
    <source>
        <dbReference type="EMBL" id="KJL37554.1"/>
    </source>
</evidence>
<name>A0A0M2H276_9MICO</name>
<keyword evidence="5 8" id="KW-0378">Hydrolase</keyword>
<comment type="similarity">
    <text evidence="2">Belongs to the glycosyl hydrolase 3 family.</text>
</comment>
<dbReference type="STRING" id="92835.RS81_03311"/>
<evidence type="ECO:0000313" key="9">
    <source>
        <dbReference type="Proteomes" id="UP000033956"/>
    </source>
</evidence>
<organism evidence="8 9">
    <name type="scientific">Microbacterium terrae</name>
    <dbReference type="NCBI Taxonomy" id="69369"/>
    <lineage>
        <taxon>Bacteria</taxon>
        <taxon>Bacillati</taxon>
        <taxon>Actinomycetota</taxon>
        <taxon>Actinomycetes</taxon>
        <taxon>Micrococcales</taxon>
        <taxon>Microbacteriaceae</taxon>
        <taxon>Microbacterium</taxon>
    </lineage>
</organism>
<dbReference type="SUPFAM" id="SSF52279">
    <property type="entry name" value="Beta-D-glucan exohydrolase, C-terminal domain"/>
    <property type="match status" value="1"/>
</dbReference>
<dbReference type="SMART" id="SM01217">
    <property type="entry name" value="Fn3_like"/>
    <property type="match status" value="1"/>
</dbReference>
<dbReference type="Proteomes" id="UP000033956">
    <property type="component" value="Unassembled WGS sequence"/>
</dbReference>
<evidence type="ECO:0000256" key="1">
    <source>
        <dbReference type="ARBA" id="ARBA00000448"/>
    </source>
</evidence>
<evidence type="ECO:0000256" key="4">
    <source>
        <dbReference type="ARBA" id="ARBA00022729"/>
    </source>
</evidence>
<dbReference type="InterPro" id="IPR013783">
    <property type="entry name" value="Ig-like_fold"/>
</dbReference>
<feature type="domain" description="Fibronectin type III-like" evidence="7">
    <location>
        <begin position="696"/>
        <end position="765"/>
    </location>
</feature>
<dbReference type="PANTHER" id="PTHR30620">
    <property type="entry name" value="PERIPLASMIC BETA-GLUCOSIDASE-RELATED"/>
    <property type="match status" value="1"/>
</dbReference>
<dbReference type="InterPro" id="IPR001764">
    <property type="entry name" value="Glyco_hydro_3_N"/>
</dbReference>
<dbReference type="InterPro" id="IPR051915">
    <property type="entry name" value="Cellulose_Degrad_GH3"/>
</dbReference>
<dbReference type="Pfam" id="PF14310">
    <property type="entry name" value="Fn3-like"/>
    <property type="match status" value="1"/>
</dbReference>
<dbReference type="PANTHER" id="PTHR30620:SF16">
    <property type="entry name" value="LYSOSOMAL BETA GLUCOSIDASE"/>
    <property type="match status" value="1"/>
</dbReference>
<dbReference type="SUPFAM" id="SSF51445">
    <property type="entry name" value="(Trans)glycosidases"/>
    <property type="match status" value="1"/>
</dbReference>
<dbReference type="InterPro" id="IPR036881">
    <property type="entry name" value="Glyco_hydro_3_C_sf"/>
</dbReference>
<dbReference type="PRINTS" id="PR00133">
    <property type="entry name" value="GLHYDRLASE3"/>
</dbReference>
<dbReference type="Gene3D" id="3.40.50.1700">
    <property type="entry name" value="Glycoside hydrolase family 3 C-terminal domain"/>
    <property type="match status" value="1"/>
</dbReference>
<evidence type="ECO:0000256" key="5">
    <source>
        <dbReference type="ARBA" id="ARBA00022801"/>
    </source>
</evidence>
<dbReference type="Gene3D" id="2.60.40.10">
    <property type="entry name" value="Immunoglobulins"/>
    <property type="match status" value="1"/>
</dbReference>
<gene>
    <name evidence="8" type="primary">bglX_6</name>
    <name evidence="8" type="ORF">RS81_03311</name>
</gene>
<proteinExistence type="inferred from homology"/>
<reference evidence="8 9" key="1">
    <citation type="submission" date="2015-02" db="EMBL/GenBank/DDBJ databases">
        <title>Draft genome sequences of ten Microbacterium spp. with emphasis on heavy metal contaminated environments.</title>
        <authorList>
            <person name="Corretto E."/>
        </authorList>
    </citation>
    <scope>NUCLEOTIDE SEQUENCE [LARGE SCALE GENOMIC DNA]</scope>
    <source>
        <strain evidence="8 9">DSM 12510</strain>
    </source>
</reference>
<comment type="catalytic activity">
    <reaction evidence="1">
        <text>Hydrolysis of terminal, non-reducing beta-D-glucosyl residues with release of beta-D-glucose.</text>
        <dbReference type="EC" id="3.2.1.21"/>
    </reaction>
</comment>
<dbReference type="InterPro" id="IPR002772">
    <property type="entry name" value="Glyco_hydro_3_C"/>
</dbReference>
<keyword evidence="9" id="KW-1185">Reference proteome</keyword>
<accession>A0A0M2H276</accession>
<dbReference type="Pfam" id="PF00933">
    <property type="entry name" value="Glyco_hydro_3"/>
    <property type="match status" value="1"/>
</dbReference>
<protein>
    <recommendedName>
        <fullName evidence="3">beta-glucosidase</fullName>
        <ecNumber evidence="3">3.2.1.21</ecNumber>
    </recommendedName>
</protein>